<feature type="region of interest" description="Disordered" evidence="1">
    <location>
        <begin position="81"/>
        <end position="104"/>
    </location>
</feature>
<evidence type="ECO:0000313" key="3">
    <source>
        <dbReference type="EMBL" id="AYC41983.1"/>
    </source>
</evidence>
<dbReference type="SUPFAM" id="SSF47413">
    <property type="entry name" value="lambda repressor-like DNA-binding domains"/>
    <property type="match status" value="1"/>
</dbReference>
<evidence type="ECO:0000313" key="4">
    <source>
        <dbReference type="Proteomes" id="UP000265765"/>
    </source>
</evidence>
<proteinExistence type="predicted"/>
<dbReference type="Pfam" id="PF13560">
    <property type="entry name" value="HTH_31"/>
    <property type="match status" value="1"/>
</dbReference>
<dbReference type="Gene3D" id="1.10.260.40">
    <property type="entry name" value="lambda repressor-like DNA-binding domains"/>
    <property type="match status" value="1"/>
</dbReference>
<dbReference type="GO" id="GO:0003677">
    <property type="term" value="F:DNA binding"/>
    <property type="evidence" value="ECO:0007669"/>
    <property type="project" value="InterPro"/>
</dbReference>
<dbReference type="GeneID" id="91285100"/>
<dbReference type="PROSITE" id="PS50943">
    <property type="entry name" value="HTH_CROC1"/>
    <property type="match status" value="1"/>
</dbReference>
<sequence length="119" mass="12861">MQPTRQPLGDTTRHVARTVRDLRERQGISTTVMAERLTALGRRISQSGVTRLETGQRQITVDDLTALAAVLGVRAASLLPSGAPLNPCADGEHSYDSREITGPGPRTCNDCGHLEELED</sequence>
<feature type="compositionally biased region" description="Basic and acidic residues" evidence="1">
    <location>
        <begin position="90"/>
        <end position="99"/>
    </location>
</feature>
<dbReference type="RefSeq" id="WP_120052651.1">
    <property type="nucleotide sequence ID" value="NZ_CP032427.1"/>
</dbReference>
<name>A0AAI8L600_9ACTN</name>
<gene>
    <name evidence="3" type="ORF">DWG14_06274</name>
</gene>
<evidence type="ECO:0000256" key="1">
    <source>
        <dbReference type="SAM" id="MobiDB-lite"/>
    </source>
</evidence>
<organism evidence="3 4">
    <name type="scientific">Streptomyces griseorubiginosus</name>
    <dbReference type="NCBI Taxonomy" id="67304"/>
    <lineage>
        <taxon>Bacteria</taxon>
        <taxon>Bacillati</taxon>
        <taxon>Actinomycetota</taxon>
        <taxon>Actinomycetes</taxon>
        <taxon>Kitasatosporales</taxon>
        <taxon>Streptomycetaceae</taxon>
        <taxon>Streptomyces</taxon>
    </lineage>
</organism>
<dbReference type="InterPro" id="IPR001387">
    <property type="entry name" value="Cro/C1-type_HTH"/>
</dbReference>
<dbReference type="InterPro" id="IPR010982">
    <property type="entry name" value="Lambda_DNA-bd_dom_sf"/>
</dbReference>
<protein>
    <recommendedName>
        <fullName evidence="2">HTH cro/C1-type domain-containing protein</fullName>
    </recommendedName>
</protein>
<dbReference type="KEGG" id="sge:DWG14_06274"/>
<dbReference type="SMART" id="SM00530">
    <property type="entry name" value="HTH_XRE"/>
    <property type="match status" value="1"/>
</dbReference>
<evidence type="ECO:0000259" key="2">
    <source>
        <dbReference type="PROSITE" id="PS50943"/>
    </source>
</evidence>
<accession>A0AAI8L600</accession>
<reference evidence="3 4" key="1">
    <citation type="submission" date="2018-09" db="EMBL/GenBank/DDBJ databases">
        <title>Production of Trimethoprim by Streptomyces sp. 3E-1.</title>
        <authorList>
            <person name="Kang H.J."/>
            <person name="Kim S.B."/>
        </authorList>
    </citation>
    <scope>NUCLEOTIDE SEQUENCE [LARGE SCALE GENOMIC DNA]</scope>
    <source>
        <strain evidence="3 4">3E-1</strain>
    </source>
</reference>
<dbReference type="AlphaFoldDB" id="A0AAI8L600"/>
<dbReference type="Proteomes" id="UP000265765">
    <property type="component" value="Chromosome"/>
</dbReference>
<dbReference type="CDD" id="cd00093">
    <property type="entry name" value="HTH_XRE"/>
    <property type="match status" value="1"/>
</dbReference>
<feature type="domain" description="HTH cro/C1-type" evidence="2">
    <location>
        <begin position="19"/>
        <end position="78"/>
    </location>
</feature>
<dbReference type="EMBL" id="CP032427">
    <property type="protein sequence ID" value="AYC41983.1"/>
    <property type="molecule type" value="Genomic_DNA"/>
</dbReference>